<dbReference type="OMA" id="VREQKWV"/>
<dbReference type="RefSeq" id="XP_023162602.1">
    <property type="nucleotide sequence ID" value="XM_023306834.2"/>
</dbReference>
<dbReference type="AlphaFoldDB" id="A0A6J1LDW9"/>
<accession>A0A6J1LDW9</accession>
<dbReference type="Proteomes" id="UP000504633">
    <property type="component" value="Unplaced"/>
</dbReference>
<proteinExistence type="predicted"/>
<organism evidence="1 2">
    <name type="scientific">Drosophila hydei</name>
    <name type="common">Fruit fly</name>
    <dbReference type="NCBI Taxonomy" id="7224"/>
    <lineage>
        <taxon>Eukaryota</taxon>
        <taxon>Metazoa</taxon>
        <taxon>Ecdysozoa</taxon>
        <taxon>Arthropoda</taxon>
        <taxon>Hexapoda</taxon>
        <taxon>Insecta</taxon>
        <taxon>Pterygota</taxon>
        <taxon>Neoptera</taxon>
        <taxon>Endopterygota</taxon>
        <taxon>Diptera</taxon>
        <taxon>Brachycera</taxon>
        <taxon>Muscomorpha</taxon>
        <taxon>Ephydroidea</taxon>
        <taxon>Drosophilidae</taxon>
        <taxon>Drosophila</taxon>
    </lineage>
</organism>
<keyword evidence="1" id="KW-1185">Reference proteome</keyword>
<protein>
    <submittedName>
        <fullName evidence="2">Uncharacterized protein LOC111593804</fullName>
    </submittedName>
</protein>
<sequence length="260" mass="29752">MEGFEYVLNPPVAAKVAFGTTMHRDVMPISGPCMTSFMRSFQPEVRPHPSPLDYDCSKPIGFKYPSNAGFSALANKMPRLPVVHEESVPPLGTYEPTPWALRAGYTFDRQVTRPPKWMTPGPSTYSIHTKYPYWKIETAFGTRRVIWPAVAVFCGPKHDAQCIICHETTQGDYFHNFASDKDMCRKCMAEHTATIKNCSLSVVDRYRKRQQIKQFVPARYCGFFHDHNGTTAAVETTSRKELRHKIRVENYLYRFVSKVA</sequence>
<reference evidence="2" key="1">
    <citation type="submission" date="2025-08" db="UniProtKB">
        <authorList>
            <consortium name="RefSeq"/>
        </authorList>
    </citation>
    <scope>IDENTIFICATION</scope>
    <source>
        <strain evidence="2">15085-1641.00</strain>
        <tissue evidence="2">Whole body</tissue>
    </source>
</reference>
<dbReference type="GeneID" id="111593804"/>
<gene>
    <name evidence="2" type="primary">LOC111593804</name>
</gene>
<dbReference type="OrthoDB" id="8189408at2759"/>
<dbReference type="KEGG" id="dhe:111593804"/>
<evidence type="ECO:0000313" key="1">
    <source>
        <dbReference type="Proteomes" id="UP000504633"/>
    </source>
</evidence>
<evidence type="ECO:0000313" key="2">
    <source>
        <dbReference type="RefSeq" id="XP_023162602.1"/>
    </source>
</evidence>
<name>A0A6J1LDW9_DROHY</name>